<comment type="caution">
    <text evidence="1">The sequence shown here is derived from an EMBL/GenBank/DDBJ whole genome shotgun (WGS) entry which is preliminary data.</text>
</comment>
<evidence type="ECO:0000313" key="1">
    <source>
        <dbReference type="EMBL" id="EUA65717.1"/>
    </source>
</evidence>
<dbReference type="EMBL" id="JAOB01000026">
    <property type="protein sequence ID" value="EUA65717.1"/>
    <property type="molecule type" value="Genomic_DNA"/>
</dbReference>
<dbReference type="AlphaFoldDB" id="X8DAS8"/>
<protein>
    <submittedName>
        <fullName evidence="1">Uncharacterized protein</fullName>
    </submittedName>
</protein>
<proteinExistence type="predicted"/>
<name>X8DAS8_MYCXE</name>
<accession>X8DAS8</accession>
<reference evidence="1" key="1">
    <citation type="submission" date="2014-01" db="EMBL/GenBank/DDBJ databases">
        <authorList>
            <person name="Brown-Elliot B."/>
            <person name="Wallace R."/>
            <person name="Lenaerts A."/>
            <person name="Ordway D."/>
            <person name="DeGroote M.A."/>
            <person name="Parker T."/>
            <person name="Sizemore C."/>
            <person name="Tallon L.J."/>
            <person name="Sadzewicz L.K."/>
            <person name="Sengamalay N."/>
            <person name="Fraser C.M."/>
            <person name="Hine E."/>
            <person name="Shefchek K.A."/>
            <person name="Das S.P."/>
            <person name="Tettelin H."/>
        </authorList>
    </citation>
    <scope>NUCLEOTIDE SEQUENCE [LARGE SCALE GENOMIC DNA]</scope>
    <source>
        <strain evidence="1">4042</strain>
    </source>
</reference>
<organism evidence="1">
    <name type="scientific">Mycobacterium xenopi 4042</name>
    <dbReference type="NCBI Taxonomy" id="1299334"/>
    <lineage>
        <taxon>Bacteria</taxon>
        <taxon>Bacillati</taxon>
        <taxon>Actinomycetota</taxon>
        <taxon>Actinomycetes</taxon>
        <taxon>Mycobacteriales</taxon>
        <taxon>Mycobacteriaceae</taxon>
        <taxon>Mycobacterium</taxon>
    </lineage>
</organism>
<gene>
    <name evidence="1" type="ORF">I553_8110</name>
</gene>
<sequence length="43" mass="4915">MQLSHFHSRRAQRLVIGYGKQWLAGLLDRSDPVMPSHLPASRT</sequence>